<feature type="binding site" evidence="4">
    <location>
        <position position="93"/>
    </location>
    <ligand>
        <name>NADP(+)</name>
        <dbReference type="ChEBI" id="CHEBI:58349"/>
    </ligand>
</feature>
<protein>
    <recommendedName>
        <fullName evidence="6">3-oxoacyl-[acyl-carrier-protein] reductase</fullName>
        <ecNumber evidence="6">1.1.1.100</ecNumber>
    </recommendedName>
</protein>
<dbReference type="GO" id="GO:0051287">
    <property type="term" value="F:NAD binding"/>
    <property type="evidence" value="ECO:0007669"/>
    <property type="project" value="UniProtKB-UniRule"/>
</dbReference>
<dbReference type="FunFam" id="3.40.50.720:FF:000173">
    <property type="entry name" value="3-oxoacyl-[acyl-carrier protein] reductase"/>
    <property type="match status" value="1"/>
</dbReference>
<evidence type="ECO:0000256" key="3">
    <source>
        <dbReference type="PIRSR" id="PIRSR611284-1"/>
    </source>
</evidence>
<keyword evidence="6" id="KW-0275">Fatty acid biosynthesis</keyword>
<dbReference type="PRINTS" id="PR00081">
    <property type="entry name" value="GDHRDH"/>
</dbReference>
<dbReference type="InterPro" id="IPR036291">
    <property type="entry name" value="NAD(P)-bd_dom_sf"/>
</dbReference>
<proteinExistence type="inferred from homology"/>
<evidence type="ECO:0000256" key="2">
    <source>
        <dbReference type="ARBA" id="ARBA00023002"/>
    </source>
</evidence>
<evidence type="ECO:0000313" key="8">
    <source>
        <dbReference type="Proteomes" id="UP000320813"/>
    </source>
</evidence>
<accession>A0A519BD71</accession>
<comment type="caution">
    <text evidence="7">The sequence shown here is derived from an EMBL/GenBank/DDBJ whole genome shotgun (WGS) entry which is preliminary data.</text>
</comment>
<evidence type="ECO:0000256" key="4">
    <source>
        <dbReference type="PIRSR" id="PIRSR611284-2"/>
    </source>
</evidence>
<comment type="similarity">
    <text evidence="1 5">Belongs to the short-chain dehydrogenases/reductases (SDR) family.</text>
</comment>
<dbReference type="NCBIfam" id="NF009466">
    <property type="entry name" value="PRK12826.1-2"/>
    <property type="match status" value="1"/>
</dbReference>
<dbReference type="InterPro" id="IPR002347">
    <property type="entry name" value="SDR_fam"/>
</dbReference>
<evidence type="ECO:0000256" key="1">
    <source>
        <dbReference type="ARBA" id="ARBA00006484"/>
    </source>
</evidence>
<organism evidence="7 8">
    <name type="scientific">Candidatus Acidulodesulfobacterium ferriphilum</name>
    <dbReference type="NCBI Taxonomy" id="2597223"/>
    <lineage>
        <taxon>Bacteria</taxon>
        <taxon>Deltaproteobacteria</taxon>
        <taxon>Candidatus Acidulodesulfobacterales</taxon>
        <taxon>Candidatus Acidulodesulfobacterium</taxon>
    </lineage>
</organism>
<dbReference type="PANTHER" id="PTHR42879:SF2">
    <property type="entry name" value="3-OXOACYL-[ACYL-CARRIER-PROTEIN] REDUCTASE FABG"/>
    <property type="match status" value="1"/>
</dbReference>
<feature type="binding site" evidence="4">
    <location>
        <begin position="158"/>
        <end position="162"/>
    </location>
    <ligand>
        <name>NADP(+)</name>
        <dbReference type="ChEBI" id="CHEBI:58349"/>
    </ligand>
</feature>
<evidence type="ECO:0000256" key="6">
    <source>
        <dbReference type="RuleBase" id="RU366074"/>
    </source>
</evidence>
<dbReference type="PRINTS" id="PR00080">
    <property type="entry name" value="SDRFAMILY"/>
</dbReference>
<evidence type="ECO:0000256" key="5">
    <source>
        <dbReference type="RuleBase" id="RU000363"/>
    </source>
</evidence>
<dbReference type="GO" id="GO:0006633">
    <property type="term" value="P:fatty acid biosynthetic process"/>
    <property type="evidence" value="ECO:0007669"/>
    <property type="project" value="UniProtKB-UniPathway"/>
</dbReference>
<dbReference type="InterPro" id="IPR011284">
    <property type="entry name" value="3oxo_ACP_reduc"/>
</dbReference>
<comment type="pathway">
    <text evidence="6">Lipid metabolism; fatty acid biosynthesis.</text>
</comment>
<feature type="binding site" evidence="4">
    <location>
        <position position="191"/>
    </location>
    <ligand>
        <name>NADP(+)</name>
        <dbReference type="ChEBI" id="CHEBI:58349"/>
    </ligand>
</feature>
<dbReference type="NCBIfam" id="TIGR01830">
    <property type="entry name" value="3oxo_ACP_reduc"/>
    <property type="match status" value="1"/>
</dbReference>
<gene>
    <name evidence="7" type="primary">fabG</name>
    <name evidence="7" type="ORF">EVJ47_02840</name>
</gene>
<dbReference type="PROSITE" id="PS00061">
    <property type="entry name" value="ADH_SHORT"/>
    <property type="match status" value="1"/>
</dbReference>
<keyword evidence="4 6" id="KW-0521">NADP</keyword>
<dbReference type="Proteomes" id="UP000320813">
    <property type="component" value="Unassembled WGS sequence"/>
</dbReference>
<feature type="active site" description="Proton acceptor" evidence="3">
    <location>
        <position position="158"/>
    </location>
</feature>
<name>A0A519BD71_9DELT</name>
<comment type="function">
    <text evidence="6">Catalyzes the NADPH-dependent reduction of beta-ketoacyl-ACP substrates to beta-hydroxyacyl-ACP products, the first reductive step in the elongation cycle of fatty acid biosynthesis.</text>
</comment>
<dbReference type="Gene3D" id="3.40.50.720">
    <property type="entry name" value="NAD(P)-binding Rossmann-like Domain"/>
    <property type="match status" value="1"/>
</dbReference>
<dbReference type="CDD" id="cd05333">
    <property type="entry name" value="BKR_SDR_c"/>
    <property type="match status" value="1"/>
</dbReference>
<evidence type="ECO:0000313" key="7">
    <source>
        <dbReference type="EMBL" id="RZD15221.1"/>
    </source>
</evidence>
<keyword evidence="6" id="KW-0444">Lipid biosynthesis</keyword>
<dbReference type="UniPathway" id="UPA00094"/>
<dbReference type="InterPro" id="IPR050259">
    <property type="entry name" value="SDR"/>
</dbReference>
<reference evidence="7 8" key="1">
    <citation type="submission" date="2019-01" db="EMBL/GenBank/DDBJ databases">
        <title>Insights into ecological role of a new deltaproteobacterial order Candidatus Sinidesulfobacterales (Sva0485) by metagenomics and metatranscriptomics.</title>
        <authorList>
            <person name="Tan S."/>
            <person name="Liu J."/>
            <person name="Fang Y."/>
            <person name="Hedlund B.P."/>
            <person name="Lian Z.H."/>
            <person name="Huang L.Y."/>
            <person name="Li J.T."/>
            <person name="Huang L.N."/>
            <person name="Li W.J."/>
            <person name="Jiang H.C."/>
            <person name="Dong H.L."/>
            <person name="Shu W.S."/>
        </authorList>
    </citation>
    <scope>NUCLEOTIDE SEQUENCE [LARGE SCALE GENOMIC DNA]</scope>
    <source>
        <strain evidence="7">AP3</strain>
    </source>
</reference>
<dbReference type="EC" id="1.1.1.100" evidence="6"/>
<keyword evidence="6" id="KW-0276">Fatty acid metabolism</keyword>
<dbReference type="Pfam" id="PF00106">
    <property type="entry name" value="adh_short"/>
    <property type="match status" value="1"/>
</dbReference>
<comment type="subunit">
    <text evidence="6">Homotetramer.</text>
</comment>
<dbReference type="GO" id="GO:0004316">
    <property type="term" value="F:3-oxoacyl-[acyl-carrier-protein] reductase (NADPH) activity"/>
    <property type="evidence" value="ECO:0007669"/>
    <property type="project" value="UniProtKB-UniRule"/>
</dbReference>
<keyword evidence="6" id="KW-0443">Lipid metabolism</keyword>
<comment type="catalytic activity">
    <reaction evidence="6">
        <text>a (3R)-hydroxyacyl-[ACP] + NADP(+) = a 3-oxoacyl-[ACP] + NADPH + H(+)</text>
        <dbReference type="Rhea" id="RHEA:17397"/>
        <dbReference type="Rhea" id="RHEA-COMP:9916"/>
        <dbReference type="Rhea" id="RHEA-COMP:9945"/>
        <dbReference type="ChEBI" id="CHEBI:15378"/>
        <dbReference type="ChEBI" id="CHEBI:57783"/>
        <dbReference type="ChEBI" id="CHEBI:58349"/>
        <dbReference type="ChEBI" id="CHEBI:78776"/>
        <dbReference type="ChEBI" id="CHEBI:78827"/>
        <dbReference type="EC" id="1.1.1.100"/>
    </reaction>
</comment>
<keyword evidence="2 6" id="KW-0560">Oxidoreductase</keyword>
<dbReference type="SUPFAM" id="SSF51735">
    <property type="entry name" value="NAD(P)-binding Rossmann-fold domains"/>
    <property type="match status" value="1"/>
</dbReference>
<dbReference type="PANTHER" id="PTHR42879">
    <property type="entry name" value="3-OXOACYL-(ACYL-CARRIER-PROTEIN) REDUCTASE"/>
    <property type="match status" value="1"/>
</dbReference>
<dbReference type="AlphaFoldDB" id="A0A519BD71"/>
<dbReference type="EMBL" id="SGBD01000001">
    <property type="protein sequence ID" value="RZD15221.1"/>
    <property type="molecule type" value="Genomic_DNA"/>
</dbReference>
<sequence length="251" mass="27200">MSYCIDLSGKVTIVTGGYAGIGLSIVKSQLSAGARVIILGKTYSKFLDIRNELKEISDEFDFYELDIKNSREVTDIIRKIEAKESKIDILVNNAGIVRDSLLIRMSDEDWLDVLDVNLNGLFYVTKNVLKYMVKAKSGRVINITSVIGETGNAGQANYAAAKAGIIAFTKSIAKEYAARGIIANAVAPGFIKSSMTDKLPEDIKDGIKKTIPLSRIGDPTDVSNAVLFLSSILSDYITGAVINVNGGMFMQ</sequence>
<dbReference type="InterPro" id="IPR020904">
    <property type="entry name" value="Sc_DH/Rdtase_CS"/>
</dbReference>